<dbReference type="EMBL" id="FORX01000017">
    <property type="protein sequence ID" value="SFK22773.1"/>
    <property type="molecule type" value="Genomic_DNA"/>
</dbReference>
<dbReference type="SUPFAM" id="SSF53756">
    <property type="entry name" value="UDP-Glycosyltransferase/glycogen phosphorylase"/>
    <property type="match status" value="1"/>
</dbReference>
<organism evidence="1 2">
    <name type="scientific">Desulfomicrobium apsheronum</name>
    <dbReference type="NCBI Taxonomy" id="52560"/>
    <lineage>
        <taxon>Bacteria</taxon>
        <taxon>Pseudomonadati</taxon>
        <taxon>Thermodesulfobacteriota</taxon>
        <taxon>Desulfovibrionia</taxon>
        <taxon>Desulfovibrionales</taxon>
        <taxon>Desulfomicrobiaceae</taxon>
        <taxon>Desulfomicrobium</taxon>
    </lineage>
</organism>
<keyword evidence="2" id="KW-1185">Reference proteome</keyword>
<dbReference type="Proteomes" id="UP000198635">
    <property type="component" value="Unassembled WGS sequence"/>
</dbReference>
<name>A0A1I3XTG8_9BACT</name>
<proteinExistence type="predicted"/>
<evidence type="ECO:0000313" key="1">
    <source>
        <dbReference type="EMBL" id="SFK22773.1"/>
    </source>
</evidence>
<dbReference type="STRING" id="52560.SAMN04488082_11774"/>
<dbReference type="AlphaFoldDB" id="A0A1I3XTG8"/>
<evidence type="ECO:0008006" key="3">
    <source>
        <dbReference type="Google" id="ProtNLM"/>
    </source>
</evidence>
<sequence>MIKIAYVVGGLPFGGVENWLFDVALRMKNSKTYLCKIFNVSGTGLKLPEFYAAGLDVINIDKNNSAASSHRLDTAFVLRKELKKYSSDIIHTMHNSGDYFGRISSVGMSKAVLTHIHNAKK</sequence>
<reference evidence="2" key="1">
    <citation type="submission" date="2016-10" db="EMBL/GenBank/DDBJ databases">
        <authorList>
            <person name="Varghese N."/>
            <person name="Submissions S."/>
        </authorList>
    </citation>
    <scope>NUCLEOTIDE SEQUENCE [LARGE SCALE GENOMIC DNA]</scope>
    <source>
        <strain evidence="2">DSM 5918</strain>
    </source>
</reference>
<gene>
    <name evidence="1" type="ORF">SAMN04488082_11774</name>
</gene>
<protein>
    <recommendedName>
        <fullName evidence="3">Glycosyltransferase subfamily 4-like N-terminal domain-containing protein</fullName>
    </recommendedName>
</protein>
<evidence type="ECO:0000313" key="2">
    <source>
        <dbReference type="Proteomes" id="UP000198635"/>
    </source>
</evidence>
<accession>A0A1I3XTG8</accession>